<reference evidence="1 2" key="1">
    <citation type="submission" date="2020-01" db="EMBL/GenBank/DDBJ databases">
        <authorList>
            <consortium name="DOE Joint Genome Institute"/>
            <person name="Haridas S."/>
            <person name="Albert R."/>
            <person name="Binder M."/>
            <person name="Bloem J."/>
            <person name="Labutti K."/>
            <person name="Salamov A."/>
            <person name="Andreopoulos B."/>
            <person name="Baker S.E."/>
            <person name="Barry K."/>
            <person name="Bills G."/>
            <person name="Bluhm B.H."/>
            <person name="Cannon C."/>
            <person name="Castanera R."/>
            <person name="Culley D.E."/>
            <person name="Daum C."/>
            <person name="Ezra D."/>
            <person name="Gonzalez J.B."/>
            <person name="Henrissat B."/>
            <person name="Kuo A."/>
            <person name="Liang C."/>
            <person name="Lipzen A."/>
            <person name="Lutzoni F."/>
            <person name="Magnuson J."/>
            <person name="Mondo S."/>
            <person name="Nolan M."/>
            <person name="Ohm R."/>
            <person name="Pangilinan J."/>
            <person name="Park H.-J.H."/>
            <person name="Ramirez L."/>
            <person name="Alfaro M."/>
            <person name="Sun H."/>
            <person name="Tritt A."/>
            <person name="Yoshinaga Y."/>
            <person name="Zwiers L.-H.L."/>
            <person name="Turgeon B.G."/>
            <person name="Goodwin S.B."/>
            <person name="Spatafora J.W."/>
            <person name="Crous P.W."/>
            <person name="Grigoriev I.V."/>
        </authorList>
    </citation>
    <scope>NUCLEOTIDE SEQUENCE [LARGE SCALE GENOMIC DNA]</scope>
    <source>
        <strain evidence="1 2">CBS 611.86</strain>
    </source>
</reference>
<name>A0A7C8MBX7_9PLEO</name>
<dbReference type="AlphaFoldDB" id="A0A7C8MBX7"/>
<evidence type="ECO:0000313" key="1">
    <source>
        <dbReference type="EMBL" id="KAF2876560.1"/>
    </source>
</evidence>
<dbReference type="Proteomes" id="UP000481861">
    <property type="component" value="Unassembled WGS sequence"/>
</dbReference>
<protein>
    <submittedName>
        <fullName evidence="1">Uncharacterized protein</fullName>
    </submittedName>
</protein>
<proteinExistence type="predicted"/>
<keyword evidence="2" id="KW-1185">Reference proteome</keyword>
<evidence type="ECO:0000313" key="2">
    <source>
        <dbReference type="Proteomes" id="UP000481861"/>
    </source>
</evidence>
<sequence length="151" mass="16609">MCCSGPSYNDAEPATALGRHRFRIRCASIITLNAARNLFNGDKPSSLGRTNRCRSLTVRGLPVAVKMLDPCGNEPCCLQSVEFSFFPFRLGTIMQSYYSQTMSCFRGLVGLAWCLLGAEHDTGDSTCAARTACFCEHQKRQTVSQQGAWLP</sequence>
<comment type="caution">
    <text evidence="1">The sequence shown here is derived from an EMBL/GenBank/DDBJ whole genome shotgun (WGS) entry which is preliminary data.</text>
</comment>
<dbReference type="EMBL" id="JAADJZ010000003">
    <property type="protein sequence ID" value="KAF2876560.1"/>
    <property type="molecule type" value="Genomic_DNA"/>
</dbReference>
<accession>A0A7C8MBX7</accession>
<gene>
    <name evidence="1" type="ORF">BDV95DRAFT_561051</name>
</gene>
<organism evidence="1 2">
    <name type="scientific">Massariosphaeria phaeospora</name>
    <dbReference type="NCBI Taxonomy" id="100035"/>
    <lineage>
        <taxon>Eukaryota</taxon>
        <taxon>Fungi</taxon>
        <taxon>Dikarya</taxon>
        <taxon>Ascomycota</taxon>
        <taxon>Pezizomycotina</taxon>
        <taxon>Dothideomycetes</taxon>
        <taxon>Pleosporomycetidae</taxon>
        <taxon>Pleosporales</taxon>
        <taxon>Pleosporales incertae sedis</taxon>
        <taxon>Massariosphaeria</taxon>
    </lineage>
</organism>